<dbReference type="InterPro" id="IPR013788">
    <property type="entry name" value="Hemocyanin/hexamerin"/>
</dbReference>
<dbReference type="GO" id="GO:0045735">
    <property type="term" value="F:nutrient reservoir activity"/>
    <property type="evidence" value="ECO:0007669"/>
    <property type="project" value="UniProtKB-KW"/>
</dbReference>
<dbReference type="InterPro" id="IPR000896">
    <property type="entry name" value="Hemocyanin/hexamerin_mid_dom"/>
</dbReference>
<dbReference type="EMBL" id="CAVLGL010000081">
    <property type="protein sequence ID" value="CAK1586876.1"/>
    <property type="molecule type" value="Genomic_DNA"/>
</dbReference>
<evidence type="ECO:0000256" key="3">
    <source>
        <dbReference type="SAM" id="Coils"/>
    </source>
</evidence>
<dbReference type="PANTHER" id="PTHR11511">
    <property type="entry name" value="LARVAL STORAGE PROTEIN/PHENOLOXIDASE"/>
    <property type="match status" value="1"/>
</dbReference>
<evidence type="ECO:0000259" key="5">
    <source>
        <dbReference type="Pfam" id="PF03722"/>
    </source>
</evidence>
<dbReference type="PRINTS" id="PR00187">
    <property type="entry name" value="HAEMOCYANIN"/>
</dbReference>
<evidence type="ECO:0000259" key="6">
    <source>
        <dbReference type="Pfam" id="PF03723"/>
    </source>
</evidence>
<reference evidence="7 8" key="1">
    <citation type="submission" date="2023-11" db="EMBL/GenBank/DDBJ databases">
        <authorList>
            <person name="Hedman E."/>
            <person name="Englund M."/>
            <person name="Stromberg M."/>
            <person name="Nyberg Akerstrom W."/>
            <person name="Nylinder S."/>
            <person name="Jareborg N."/>
            <person name="Kallberg Y."/>
            <person name="Kronander E."/>
        </authorList>
    </citation>
    <scope>NUCLEOTIDE SEQUENCE [LARGE SCALE GENOMIC DNA]</scope>
</reference>
<comment type="similarity">
    <text evidence="2">Belongs to the hemocyanin family.</text>
</comment>
<evidence type="ECO:0000256" key="2">
    <source>
        <dbReference type="ARBA" id="ARBA00038082"/>
    </source>
</evidence>
<dbReference type="Gene3D" id="2.60.40.1520">
    <property type="entry name" value="Hemocyanin, C-terminal domain"/>
    <property type="match status" value="1"/>
</dbReference>
<dbReference type="Pfam" id="PF00372">
    <property type="entry name" value="Hemocyanin_M"/>
    <property type="match status" value="1"/>
</dbReference>
<dbReference type="PROSITE" id="PS00210">
    <property type="entry name" value="HEMOCYANIN_2"/>
    <property type="match status" value="1"/>
</dbReference>
<dbReference type="SUPFAM" id="SSF48050">
    <property type="entry name" value="Hemocyanin, N-terminal domain"/>
    <property type="match status" value="1"/>
</dbReference>
<evidence type="ECO:0000313" key="7">
    <source>
        <dbReference type="EMBL" id="CAK1586876.1"/>
    </source>
</evidence>
<dbReference type="InterPro" id="IPR014756">
    <property type="entry name" value="Ig_E-set"/>
</dbReference>
<evidence type="ECO:0008006" key="9">
    <source>
        <dbReference type="Google" id="ProtNLM"/>
    </source>
</evidence>
<dbReference type="InterPro" id="IPR036697">
    <property type="entry name" value="Hemocyanin_N_sf"/>
</dbReference>
<dbReference type="Pfam" id="PF03722">
    <property type="entry name" value="Hemocyanin_N"/>
    <property type="match status" value="1"/>
</dbReference>
<dbReference type="InterPro" id="IPR005203">
    <property type="entry name" value="Hemocyanin_C"/>
</dbReference>
<name>A0AAV1KYK0_9NEOP</name>
<feature type="domain" description="Hemocyanin middle" evidence="4">
    <location>
        <begin position="168"/>
        <end position="412"/>
    </location>
</feature>
<evidence type="ECO:0000313" key="8">
    <source>
        <dbReference type="Proteomes" id="UP001314205"/>
    </source>
</evidence>
<keyword evidence="1" id="KW-0758">Storage protein</keyword>
<dbReference type="PANTHER" id="PTHR11511:SF5">
    <property type="entry name" value="FAT-BODY PROTEIN 1-RELATED"/>
    <property type="match status" value="1"/>
</dbReference>
<dbReference type="Pfam" id="PF03723">
    <property type="entry name" value="Hemocyanin_C"/>
    <property type="match status" value="1"/>
</dbReference>
<dbReference type="InterPro" id="IPR037020">
    <property type="entry name" value="Hemocyanin_C_sf"/>
</dbReference>
<evidence type="ECO:0000256" key="1">
    <source>
        <dbReference type="ARBA" id="ARBA00022761"/>
    </source>
</evidence>
<keyword evidence="8" id="KW-1185">Reference proteome</keyword>
<dbReference type="SUPFAM" id="SSF48056">
    <property type="entry name" value="Di-copper centre-containing domain"/>
    <property type="match status" value="1"/>
</dbReference>
<dbReference type="AlphaFoldDB" id="A0AAV1KYK0"/>
<dbReference type="Gene3D" id="1.20.1370.10">
    <property type="entry name" value="Hemocyanin, N-terminal domain"/>
    <property type="match status" value="1"/>
</dbReference>
<dbReference type="GO" id="GO:0005615">
    <property type="term" value="C:extracellular space"/>
    <property type="evidence" value="ECO:0007669"/>
    <property type="project" value="UniProtKB-ARBA"/>
</dbReference>
<proteinExistence type="inferred from homology"/>
<gene>
    <name evidence="7" type="ORF">PARMNEM_LOCUS7773</name>
</gene>
<accession>A0AAV1KYK0</accession>
<dbReference type="InterPro" id="IPR008922">
    <property type="entry name" value="Di-copper_centre_dom_sf"/>
</dbReference>
<dbReference type="Gene3D" id="1.10.1280.10">
    <property type="entry name" value="Di-copper center containing domain from catechol oxidase"/>
    <property type="match status" value="1"/>
</dbReference>
<feature type="coiled-coil region" evidence="3">
    <location>
        <begin position="846"/>
        <end position="873"/>
    </location>
</feature>
<comment type="caution">
    <text evidence="7">The sequence shown here is derived from an EMBL/GenBank/DDBJ whole genome shotgun (WGS) entry which is preliminary data.</text>
</comment>
<feature type="domain" description="Hemocyanin C-terminal" evidence="6">
    <location>
        <begin position="423"/>
        <end position="654"/>
    </location>
</feature>
<evidence type="ECO:0000259" key="4">
    <source>
        <dbReference type="Pfam" id="PF00372"/>
    </source>
</evidence>
<sequence>MFKLTLLTIVTVAIGTTGYLIKVPTTSWQPKSGTTPKLEWIYIQKLLVPLFENVCETSTDQGIINLSNDFEKGFASENYLNSEIISNLQNYKNEKGFIPKHEIFTEYNENHINELKLIFEVLYFAKDFNTFYKAAAWARQNINCGVYVDAIYLAILNRKDTERVSIPPPYEVLPNYFINRDAIIKGSLLLANEEIINLENVREEGNSYIIDANYSKNLYETSDETLSYFHEDIGLNSFYFLQKLNMSPWLNTSLGLKPKFGEHIYYTMKQLATRYNLERYSNGLPELEDLSWDSLSLTPYDPMLIYSNGNDFEPRSSAISGSNEDLAFLQSIENNIVTIANRMKEKGYSKVDIINHLMQILVTNKNSYENVALKILGNDFTSEQKSPSVLAHYLTTVRDPIFWKINKKIIDLVERVLSDLPGYLRNDLIFPGVEIVNVDIKKMITSFDYFEFDVTDALKTATNNVKFQVKFGQYRLNHKPFSIKLNISSLVTQKGFTKIFIGPKVLPGELSYKKNLFFLLDCFEINLKKGKNIITRTSTEMNHLSEDLTSLKIIKKRLDDAEFGINSVPLKMMGLQTGFPQRLVLPKGAGDGLPFQIFVFIAPYIKPSTGGRLTNIEYNLDTVLTPGFPLDLKTDMSQLLELPNAILKDISITHKGENKAINKQESNVEIVDSETTWSSSEIDKQVKPLRSSVRADFTMSKEPFDFKSKKDQYRKYDEYLEEESSNKNEQNILKVKGLQNHTIEIKNNKDKIGNKAIGNEQNSEFADSSTILSNDFKEPIRILKLAARPDFTMRKEPFDYKSKRGQYGKKDDYLAKRGGYKKGKEDILKDSESKNYVDITKSEKSAEISKQMKKELNKNLNDLDKTIYNISSEKTNFDKFMKKQDFEEQQKPIIAGLNKITDVRHENMLSEEDISTIQKKRAPTVYDFIFNNPFDIEKVYE</sequence>
<keyword evidence="3" id="KW-0175">Coiled coil</keyword>
<organism evidence="7 8">
    <name type="scientific">Parnassius mnemosyne</name>
    <name type="common">clouded apollo</name>
    <dbReference type="NCBI Taxonomy" id="213953"/>
    <lineage>
        <taxon>Eukaryota</taxon>
        <taxon>Metazoa</taxon>
        <taxon>Ecdysozoa</taxon>
        <taxon>Arthropoda</taxon>
        <taxon>Hexapoda</taxon>
        <taxon>Insecta</taxon>
        <taxon>Pterygota</taxon>
        <taxon>Neoptera</taxon>
        <taxon>Endopterygota</taxon>
        <taxon>Lepidoptera</taxon>
        <taxon>Glossata</taxon>
        <taxon>Ditrysia</taxon>
        <taxon>Papilionoidea</taxon>
        <taxon>Papilionidae</taxon>
        <taxon>Parnassiinae</taxon>
        <taxon>Parnassini</taxon>
        <taxon>Parnassius</taxon>
        <taxon>Driopa</taxon>
    </lineage>
</organism>
<protein>
    <recommendedName>
        <fullName evidence="9">Hexamerin</fullName>
    </recommendedName>
</protein>
<feature type="domain" description="Hemocyanin N-terminal" evidence="5">
    <location>
        <begin position="44"/>
        <end position="162"/>
    </location>
</feature>
<dbReference type="SUPFAM" id="SSF81296">
    <property type="entry name" value="E set domains"/>
    <property type="match status" value="1"/>
</dbReference>
<dbReference type="InterPro" id="IPR005204">
    <property type="entry name" value="Hemocyanin_N"/>
</dbReference>
<dbReference type="Proteomes" id="UP001314205">
    <property type="component" value="Unassembled WGS sequence"/>
</dbReference>